<dbReference type="AlphaFoldDB" id="A0A1E2UQC8"/>
<keyword evidence="2" id="KW-1185">Reference proteome</keyword>
<evidence type="ECO:0000313" key="2">
    <source>
        <dbReference type="Proteomes" id="UP000094849"/>
    </source>
</evidence>
<organism evidence="1 2">
    <name type="scientific">Candidatus Thiodiazotropha endoloripes</name>
    <dbReference type="NCBI Taxonomy" id="1818881"/>
    <lineage>
        <taxon>Bacteria</taxon>
        <taxon>Pseudomonadati</taxon>
        <taxon>Pseudomonadota</taxon>
        <taxon>Gammaproteobacteria</taxon>
        <taxon>Chromatiales</taxon>
        <taxon>Sedimenticolaceae</taxon>
        <taxon>Candidatus Thiodiazotropha</taxon>
    </lineage>
</organism>
<sequence>MSEDCRLRDGVELNLPDVEKIALALKSLSVYSMLAYEHEDDPEELDEVVQEGLAAIDRLFNC</sequence>
<gene>
    <name evidence="1" type="ORF">A3196_09190</name>
</gene>
<proteinExistence type="predicted"/>
<dbReference type="RefSeq" id="WP_069004650.1">
    <property type="nucleotide sequence ID" value="NZ_LVJW01000003.1"/>
</dbReference>
<dbReference type="EMBL" id="LVJZ01000003">
    <property type="protein sequence ID" value="ODB96919.1"/>
    <property type="molecule type" value="Genomic_DNA"/>
</dbReference>
<reference evidence="1 2" key="1">
    <citation type="submission" date="2016-03" db="EMBL/GenBank/DDBJ databases">
        <title>Chemosynthetic sulphur-oxidizing symbionts of marine invertebrate animals are capable of nitrogen fixation.</title>
        <authorList>
            <person name="Petersen J.M."/>
            <person name="Kemper A."/>
            <person name="Gruber-Vodicka H."/>
            <person name="Cardini U."/>
            <person name="Geest Mvander."/>
            <person name="Kleiner M."/>
            <person name="Bulgheresi S."/>
            <person name="Fussmann M."/>
            <person name="Herbold C."/>
            <person name="Seah B.K.B."/>
            <person name="Antony C.Paul."/>
            <person name="Liu D."/>
            <person name="Belitz A."/>
            <person name="Weber M."/>
        </authorList>
    </citation>
    <scope>NUCLEOTIDE SEQUENCE [LARGE SCALE GENOMIC DNA]</scope>
    <source>
        <strain evidence="1">G_D</strain>
    </source>
</reference>
<evidence type="ECO:0000313" key="1">
    <source>
        <dbReference type="EMBL" id="ODB96919.1"/>
    </source>
</evidence>
<name>A0A1E2UQC8_9GAMM</name>
<accession>A0A1E2UQC8</accession>
<comment type="caution">
    <text evidence="1">The sequence shown here is derived from an EMBL/GenBank/DDBJ whole genome shotgun (WGS) entry which is preliminary data.</text>
</comment>
<dbReference type="OrthoDB" id="7066384at2"/>
<dbReference type="Proteomes" id="UP000094849">
    <property type="component" value="Unassembled WGS sequence"/>
</dbReference>
<protein>
    <submittedName>
        <fullName evidence="1">Ribonuclease H</fullName>
    </submittedName>
</protein>